<proteinExistence type="inferred from homology"/>
<evidence type="ECO:0000256" key="3">
    <source>
        <dbReference type="ARBA" id="ARBA00022598"/>
    </source>
</evidence>
<evidence type="ECO:0000256" key="6">
    <source>
        <dbReference type="ARBA" id="ARBA00022840"/>
    </source>
</evidence>
<evidence type="ECO:0000313" key="9">
    <source>
        <dbReference type="EMBL" id="MBL6449692.1"/>
    </source>
</evidence>
<dbReference type="PANTHER" id="PTHR21299">
    <property type="entry name" value="CYTIDYLATE KINASE/PANTOATE-BETA-ALANINE LIGASE"/>
    <property type="match status" value="1"/>
</dbReference>
<dbReference type="AlphaFoldDB" id="A0A937G2W8"/>
<dbReference type="GO" id="GO:0005829">
    <property type="term" value="C:cytosol"/>
    <property type="evidence" value="ECO:0007669"/>
    <property type="project" value="TreeGrafter"/>
</dbReference>
<feature type="binding site" evidence="8">
    <location>
        <position position="61"/>
    </location>
    <ligand>
        <name>(R)-pantoate</name>
        <dbReference type="ChEBI" id="CHEBI:15980"/>
    </ligand>
</feature>
<comment type="miscellaneous">
    <text evidence="8">The reaction proceeds by a bi uni uni bi ping pong mechanism.</text>
</comment>
<comment type="subunit">
    <text evidence="8">Homodimer.</text>
</comment>
<dbReference type="Gene3D" id="3.30.1300.10">
    <property type="entry name" value="Pantoate-beta-alanine ligase, C-terminal domain"/>
    <property type="match status" value="1"/>
</dbReference>
<dbReference type="GO" id="GO:0004592">
    <property type="term" value="F:pantoate-beta-alanine ligase activity"/>
    <property type="evidence" value="ECO:0007669"/>
    <property type="project" value="UniProtKB-UniRule"/>
</dbReference>
<dbReference type="InterPro" id="IPR003721">
    <property type="entry name" value="Pantoate_ligase"/>
</dbReference>
<dbReference type="Pfam" id="PF02569">
    <property type="entry name" value="Pantoate_ligase"/>
    <property type="match status" value="1"/>
</dbReference>
<dbReference type="NCBIfam" id="TIGR00018">
    <property type="entry name" value="panC"/>
    <property type="match status" value="1"/>
</dbReference>
<dbReference type="HAMAP" id="MF_00158">
    <property type="entry name" value="PanC"/>
    <property type="match status" value="1"/>
</dbReference>
<reference evidence="9" key="1">
    <citation type="submission" date="2021-01" db="EMBL/GenBank/DDBJ databases">
        <title>Fulvivirga kasyanovii gen. nov., sp nov., a novel member of the phylum Bacteroidetes isolated from seawater in a mussel farm.</title>
        <authorList>
            <person name="Zhao L.-H."/>
            <person name="Wang Z.-J."/>
        </authorList>
    </citation>
    <scope>NUCLEOTIDE SEQUENCE</scope>
    <source>
        <strain evidence="9">29W222</strain>
    </source>
</reference>
<dbReference type="InterPro" id="IPR014729">
    <property type="entry name" value="Rossmann-like_a/b/a_fold"/>
</dbReference>
<evidence type="ECO:0000256" key="5">
    <source>
        <dbReference type="ARBA" id="ARBA00022741"/>
    </source>
</evidence>
<evidence type="ECO:0000256" key="7">
    <source>
        <dbReference type="ARBA" id="ARBA00048258"/>
    </source>
</evidence>
<dbReference type="GO" id="GO:0005524">
    <property type="term" value="F:ATP binding"/>
    <property type="evidence" value="ECO:0007669"/>
    <property type="project" value="UniProtKB-KW"/>
</dbReference>
<dbReference type="Proteomes" id="UP000614216">
    <property type="component" value="Unassembled WGS sequence"/>
</dbReference>
<evidence type="ECO:0000313" key="10">
    <source>
        <dbReference type="Proteomes" id="UP000614216"/>
    </source>
</evidence>
<feature type="binding site" evidence="8">
    <location>
        <position position="61"/>
    </location>
    <ligand>
        <name>beta-alanine</name>
        <dbReference type="ChEBI" id="CHEBI:57966"/>
    </ligand>
</feature>
<keyword evidence="3 8" id="KW-0436">Ligase</keyword>
<protein>
    <recommendedName>
        <fullName evidence="8">Pantothenate synthetase</fullName>
        <shortName evidence="8">PS</shortName>
        <ecNumber evidence="8">6.3.2.1</ecNumber>
    </recommendedName>
    <alternativeName>
        <fullName evidence="8">Pantoate--beta-alanine ligase</fullName>
    </alternativeName>
    <alternativeName>
        <fullName evidence="8">Pantoate-activating enzyme</fullName>
    </alternativeName>
</protein>
<dbReference type="EC" id="6.3.2.1" evidence="8"/>
<keyword evidence="4 8" id="KW-0566">Pantothenate biosynthesis</keyword>
<keyword evidence="6 8" id="KW-0067">ATP-binding</keyword>
<evidence type="ECO:0000256" key="4">
    <source>
        <dbReference type="ARBA" id="ARBA00022655"/>
    </source>
</evidence>
<comment type="catalytic activity">
    <reaction evidence="7 8">
        <text>(R)-pantoate + beta-alanine + ATP = (R)-pantothenate + AMP + diphosphate + H(+)</text>
        <dbReference type="Rhea" id="RHEA:10912"/>
        <dbReference type="ChEBI" id="CHEBI:15378"/>
        <dbReference type="ChEBI" id="CHEBI:15980"/>
        <dbReference type="ChEBI" id="CHEBI:29032"/>
        <dbReference type="ChEBI" id="CHEBI:30616"/>
        <dbReference type="ChEBI" id="CHEBI:33019"/>
        <dbReference type="ChEBI" id="CHEBI:57966"/>
        <dbReference type="ChEBI" id="CHEBI:456215"/>
        <dbReference type="EC" id="6.3.2.1"/>
    </reaction>
</comment>
<comment type="similarity">
    <text evidence="2 8">Belongs to the pantothenate synthetase family.</text>
</comment>
<feature type="binding site" evidence="8">
    <location>
        <begin position="30"/>
        <end position="37"/>
    </location>
    <ligand>
        <name>ATP</name>
        <dbReference type="ChEBI" id="CHEBI:30616"/>
    </ligand>
</feature>
<keyword evidence="8" id="KW-0963">Cytoplasm</keyword>
<sequence length="283" mass="32140">MEIYKDIAPLQQYLNGHKFHGKKIGFVPTMGALHNGHLSLIQASLQDTDITVCSIYVNPAQFNNSQDLDKYPRNLDQDISLLQKAGCHVLFCPDDSEIYTEQPKISFNFDGLDQVMEGKFRPGHFSGVGLIVSKLFNIVAPHYAYFGQKDLQQYLIIRQLVKDLSYNVQLKCIPIMREADGMAMSSRNRRLTEEGRDKAVILYRALNEAQKLLNARVELPQVKNEVTTIINRAGVELEYFEIVNPETLELMDHNLSGKNVALCVAGYVDDVRLIDNVIFNLEF</sequence>
<evidence type="ECO:0000256" key="1">
    <source>
        <dbReference type="ARBA" id="ARBA00004990"/>
    </source>
</evidence>
<dbReference type="CDD" id="cd00560">
    <property type="entry name" value="PanC"/>
    <property type="match status" value="1"/>
</dbReference>
<gene>
    <name evidence="8" type="primary">panC</name>
    <name evidence="9" type="ORF">JMN32_25505</name>
</gene>
<comment type="function">
    <text evidence="8">Catalyzes the condensation of pantoate with beta-alanine in an ATP-dependent reaction via a pantoyl-adenylate intermediate.</text>
</comment>
<dbReference type="RefSeq" id="WP_202859238.1">
    <property type="nucleotide sequence ID" value="NZ_JAEUGD010000067.1"/>
</dbReference>
<organism evidence="9 10">
    <name type="scientific">Fulvivirga marina</name>
    <dbReference type="NCBI Taxonomy" id="2494733"/>
    <lineage>
        <taxon>Bacteria</taxon>
        <taxon>Pseudomonadati</taxon>
        <taxon>Bacteroidota</taxon>
        <taxon>Cytophagia</taxon>
        <taxon>Cytophagales</taxon>
        <taxon>Fulvivirgaceae</taxon>
        <taxon>Fulvivirga</taxon>
    </lineage>
</organism>
<feature type="binding site" evidence="8">
    <location>
        <begin position="184"/>
        <end position="187"/>
    </location>
    <ligand>
        <name>ATP</name>
        <dbReference type="ChEBI" id="CHEBI:30616"/>
    </ligand>
</feature>
<dbReference type="GO" id="GO:0015940">
    <property type="term" value="P:pantothenate biosynthetic process"/>
    <property type="evidence" value="ECO:0007669"/>
    <property type="project" value="UniProtKB-UniRule"/>
</dbReference>
<dbReference type="PANTHER" id="PTHR21299:SF1">
    <property type="entry name" value="PANTOATE--BETA-ALANINE LIGASE"/>
    <property type="match status" value="1"/>
</dbReference>
<evidence type="ECO:0000256" key="2">
    <source>
        <dbReference type="ARBA" id="ARBA00009256"/>
    </source>
</evidence>
<keyword evidence="10" id="KW-1185">Reference proteome</keyword>
<dbReference type="InterPro" id="IPR042176">
    <property type="entry name" value="Pantoate_ligase_C"/>
</dbReference>
<feature type="active site" description="Proton donor" evidence="8">
    <location>
        <position position="37"/>
    </location>
</feature>
<comment type="caution">
    <text evidence="9">The sequence shown here is derived from an EMBL/GenBank/DDBJ whole genome shotgun (WGS) entry which is preliminary data.</text>
</comment>
<feature type="binding site" evidence="8">
    <location>
        <begin position="147"/>
        <end position="150"/>
    </location>
    <ligand>
        <name>ATP</name>
        <dbReference type="ChEBI" id="CHEBI:30616"/>
    </ligand>
</feature>
<comment type="caution">
    <text evidence="8">Lacks conserved residue(s) required for the propagation of feature annotation.</text>
</comment>
<comment type="pathway">
    <text evidence="1 8">Cofactor biosynthesis; (R)-pantothenate biosynthesis; (R)-pantothenate from (R)-pantoate and beta-alanine: step 1/1.</text>
</comment>
<keyword evidence="5 8" id="KW-0547">Nucleotide-binding</keyword>
<name>A0A937G2W8_9BACT</name>
<accession>A0A937G2W8</accession>
<dbReference type="SUPFAM" id="SSF52374">
    <property type="entry name" value="Nucleotidylyl transferase"/>
    <property type="match status" value="1"/>
</dbReference>
<feature type="binding site" evidence="8">
    <location>
        <position position="153"/>
    </location>
    <ligand>
        <name>(R)-pantoate</name>
        <dbReference type="ChEBI" id="CHEBI:15980"/>
    </ligand>
</feature>
<comment type="subcellular location">
    <subcellularLocation>
        <location evidence="8">Cytoplasm</location>
    </subcellularLocation>
</comment>
<dbReference type="EMBL" id="JAEUGD010000067">
    <property type="protein sequence ID" value="MBL6449692.1"/>
    <property type="molecule type" value="Genomic_DNA"/>
</dbReference>
<evidence type="ECO:0000256" key="8">
    <source>
        <dbReference type="HAMAP-Rule" id="MF_00158"/>
    </source>
</evidence>
<dbReference type="Gene3D" id="3.40.50.620">
    <property type="entry name" value="HUPs"/>
    <property type="match status" value="1"/>
</dbReference>